<dbReference type="SMART" id="SM00060">
    <property type="entry name" value="FN3"/>
    <property type="match status" value="6"/>
</dbReference>
<dbReference type="GO" id="GO:0016020">
    <property type="term" value="C:membrane"/>
    <property type="evidence" value="ECO:0007669"/>
    <property type="project" value="UniProtKB-SubCell"/>
</dbReference>
<evidence type="ECO:0000256" key="1">
    <source>
        <dbReference type="ARBA" id="ARBA00004479"/>
    </source>
</evidence>
<dbReference type="Proteomes" id="UP000694845">
    <property type="component" value="Unplaced"/>
</dbReference>
<feature type="domain" description="Tyrosine specific protein phosphatases" evidence="16">
    <location>
        <begin position="4382"/>
        <end position="4454"/>
    </location>
</feature>
<dbReference type="FunFam" id="3.90.190.10:FF:000102">
    <property type="entry name" value="Receptor-type tyrosine-protein phosphatase"/>
    <property type="match status" value="1"/>
</dbReference>
<dbReference type="OrthoDB" id="10041264at2759"/>
<feature type="compositionally biased region" description="Low complexity" evidence="12">
    <location>
        <begin position="4157"/>
        <end position="4172"/>
    </location>
</feature>
<feature type="compositionally biased region" description="Polar residues" evidence="12">
    <location>
        <begin position="1746"/>
        <end position="1762"/>
    </location>
</feature>
<dbReference type="SMART" id="SM00194">
    <property type="entry name" value="PTPc"/>
    <property type="match status" value="1"/>
</dbReference>
<comment type="catalytic activity">
    <reaction evidence="11">
        <text>O-phospho-L-tyrosyl-[protein] + H2O = L-tyrosyl-[protein] + phosphate</text>
        <dbReference type="Rhea" id="RHEA:10684"/>
        <dbReference type="Rhea" id="RHEA-COMP:10136"/>
        <dbReference type="Rhea" id="RHEA-COMP:20101"/>
        <dbReference type="ChEBI" id="CHEBI:15377"/>
        <dbReference type="ChEBI" id="CHEBI:43474"/>
        <dbReference type="ChEBI" id="CHEBI:46858"/>
        <dbReference type="ChEBI" id="CHEBI:61978"/>
        <dbReference type="EC" id="3.1.3.48"/>
    </reaction>
</comment>
<keyword evidence="10" id="KW-0325">Glycoprotein</keyword>
<dbReference type="SUPFAM" id="SSF49265">
    <property type="entry name" value="Fibronectin type III"/>
    <property type="match status" value="4"/>
</dbReference>
<dbReference type="InterPro" id="IPR016130">
    <property type="entry name" value="Tyr_Pase_AS"/>
</dbReference>
<feature type="domain" description="Fibronectin type-III" evidence="17">
    <location>
        <begin position="3481"/>
        <end position="3570"/>
    </location>
</feature>
<feature type="domain" description="Fibronectin type-III" evidence="17">
    <location>
        <begin position="3758"/>
        <end position="3849"/>
    </location>
</feature>
<evidence type="ECO:0000256" key="10">
    <source>
        <dbReference type="ARBA" id="ARBA00023180"/>
    </source>
</evidence>
<dbReference type="GO" id="GO:0004725">
    <property type="term" value="F:protein tyrosine phosphatase activity"/>
    <property type="evidence" value="ECO:0007669"/>
    <property type="project" value="UniProtKB-EC"/>
</dbReference>
<evidence type="ECO:0000256" key="9">
    <source>
        <dbReference type="ARBA" id="ARBA00023136"/>
    </source>
</evidence>
<evidence type="ECO:0000256" key="6">
    <source>
        <dbReference type="ARBA" id="ARBA00022801"/>
    </source>
</evidence>
<feature type="domain" description="Fibronectin type-III" evidence="17">
    <location>
        <begin position="3850"/>
        <end position="3949"/>
    </location>
</feature>
<dbReference type="InterPro" id="IPR003595">
    <property type="entry name" value="Tyr_Pase_cat"/>
</dbReference>
<dbReference type="EC" id="3.1.3.48" evidence="2"/>
<dbReference type="Gene3D" id="2.60.40.10">
    <property type="entry name" value="Immunoglobulins"/>
    <property type="match status" value="6"/>
</dbReference>
<dbReference type="PROSITE" id="PS00383">
    <property type="entry name" value="TYR_PHOSPHATASE_1"/>
    <property type="match status" value="1"/>
</dbReference>
<dbReference type="Pfam" id="PF18861">
    <property type="entry name" value="PTP_tm"/>
    <property type="match status" value="1"/>
</dbReference>
<evidence type="ECO:0000256" key="7">
    <source>
        <dbReference type="ARBA" id="ARBA00022912"/>
    </source>
</evidence>
<dbReference type="InterPro" id="IPR029021">
    <property type="entry name" value="Prot-tyrosine_phosphatase-like"/>
</dbReference>
<dbReference type="SUPFAM" id="SSF52799">
    <property type="entry name" value="(Phosphotyrosine protein) phosphatases II"/>
    <property type="match status" value="1"/>
</dbReference>
<dbReference type="KEGG" id="aplc:110989723"/>
<keyword evidence="6" id="KW-0378">Hydrolase</keyword>
<dbReference type="PANTHER" id="PTHR46957:SF3">
    <property type="entry name" value="CYTOKINE RECEPTOR"/>
    <property type="match status" value="1"/>
</dbReference>
<name>A0A8B7ZZ37_ACAPL</name>
<evidence type="ECO:0000256" key="3">
    <source>
        <dbReference type="ARBA" id="ARBA00022692"/>
    </source>
</evidence>
<dbReference type="SMART" id="SM00404">
    <property type="entry name" value="PTPc_motif"/>
    <property type="match status" value="1"/>
</dbReference>
<keyword evidence="3 13" id="KW-0812">Transmembrane</keyword>
<dbReference type="PROSITE" id="PS50056">
    <property type="entry name" value="TYR_PHOSPHATASE_2"/>
    <property type="match status" value="1"/>
</dbReference>
<dbReference type="InterPro" id="IPR050713">
    <property type="entry name" value="RTP_Phos/Ushers"/>
</dbReference>
<sequence length="4491" mass="478636">MGWCGLGNRLEATLLVFLGLFSVASLQNVEVPNLALSFNDETDTIKEGSSAQVFNFDVAITLSGTSDPASAEGISDRWNLTLEVQDGAGVPCAPSVTVSLTADQSGVAIPTGGQGTMTGVTATVDLSTCLCASATQLQVTLGSLRYTLVPSMPTATGTITCHSLIGDTLTIITAGVSLVENANNQPVTVSIVGNSASQGRTVASSTDNWAVQVFIATGDITTNTPIESTRTNATVPTDQAAQGWTAGDTLTLNGITVALNLSGVGSCENIDLLCTWLYRSPDAVAQFSIERSIISCMPVVCIGVLINQVIPAFTNATSIKQGQVNSDIRLTVTIDADNTKASISGTGLWQANVFGNADANCMNPRQVPGTVNLMDAVDYGLDVNRQSVWPQIIVSLNMAQYSCSDARYICVEVLKGASPSPDFTLSFSPESAKYGSIQVDCVDLMVEGGTLNVNPATHLAAFKENHMMEFDITFTSAANSGGVGGTDLWELVAFPAQNADGTGRTGPETIVPLTAGQLNAAFPGSGGSLALNDVTATISLVSNPCTDYNYLCARLRKNAGASPDFQITSDVTVCSAQLNCHNVILTSTTVSPSGGQSPNGLPLYEGVDGQGIYFNVTAASDLTAGSVPSGANHWQFNVSLGSDSVLAVLTQAQRDAMLTAGTDLTFTRVMATLDLRNQRCATIGNLCAEIMRSSADTLGFQLDSPSAQNMGCFTPTCQGVEITSLVINDGVTNFALEEGMQGHTMTFSVGVTTNAEAGSVRGNNLWKMLVYLSPDNSRNNLVEAQAMTGAWVDEDVLAGVATTLGGVQVSLNLDTTCANMQFLCIELDRADGENFLLDPAQNVLKTCKAVPQCNGIEIRGDAAVAIGSGGPLVEGVASNAPVVEVSLMFTDSSASVTGINIWNVTIFGSNNEFGTGERIAEQVAVVSGDSAAGQMRQLDGITWNVNMTGRLCANVKYMCVDLQLVSGASFSLIPNRNRECTEAPCEGIVITAEDFTLKNAGNIMEASNIQTLTTDAVTALAKGNGAVIPDNTESIWEVSLFLNSAGDGTGTTYDRSQASLLPTDQMLGISSGSPLNINTDLPFTFTSSNILCGSALYVCLEISANAAVNYSITFPQNSTCKAITCTGAVFTSANLTAPASTRLIENEQAHPVRVTFQASTATDTATLDSGSNFWLLKVFANTEPDGSGPKRYGEATATLSGNQQNTPLLASSTVELANVDASLNLEGFVCPSRMIYLCAELQRNPSSSPPFTIQGTPSPLIACQQVECQGVLITSINVAGQSQAVVENEGNPMRLNVTVGLGGADASGTNLWKMNASLVTPNGMVLDAVDVNLGDQAHAAIVAGQPITFSNLAVPFDLTGLICPSNGTVMLCIELSRGGSIDANFTVTGTTRQCLDLDCLGVVIVQSSIRASTGSLLEGRASNPVTFDVSYSSSPNGASIEGTGLWSITVFGNNQGDGLGTRMAETTGTLQGNGNSFPLNKGSSVEFNGVSATLNLSPYRVCEDVHWVCTELKRGSAPSKNFSLADTNNARIACTSLDCTGVQISNTALNLTTNVLTEDSGNQAVEVTSVVLTGGPGSSTLPDNENFKVVLFGNSMEDASGPRVALSVVNVSFSIQSVAPGGSTTLTEAMSPVLNLTDVFCTDLNYLCVRIYRSDTVTPRFKLEGVPNENSLQDCMAITCRGVRVTGGAVQTSSILREGNPAYPVTLTVDFGTDANGASVRTGGMDLFKLVAFLSAAADGGDPKTSEQSVDLPQGSESQPVTASSNITFTGAVASVNTTTWTCQAENFICVRLLKDPMASLDYLLEGFDTGTQTVDPTKLQQCTAIDCRGVNITDVVFVSDEPLSFEERDPTATFTFDLGLVADPTAGGVTGTGLWNLTFALNSAADGSGDAFGTTVVALSEENANRGVDPTGPRTNLTDIEVTLPLEGVLCSQASPFYLCVKLEKASGSSPDFTLTVASNWSCSMVTCYPVRISDISFKVAVPEAILENADNFLRVNLNLTTDSRSANISGTGLWASPSFEIRNAANATTLGSTGEYWTMPLQNMAVAAGETAEFMNVFPVTFTPAGVVCSNLTQVCMTFSKGSNPSPDFGVEFLSSAEVCVGIECRGVEIISTVISEVLVGGTVTERITTGQNVNLSISATSSADGASINGSDLWALTVYYTPNPNGAVDPTLGSATADLTATQQNTALVAGEDLVLTSVFKASVNLSNLVCPKGGLYLCARLQRQASPTPLFTLSGRGGDASALIGCRSVQCIGVQIEETNLLISSGMLIPVERQASHMVHFSFTSTSTLTSAELLGTGLWKMVAFANRRLDGSHHRRSYEVDVVLTSSQMNSSVLPGSQMSFSGLMVDLNLQQTDTECRETPFICGQLLQGDNPNPDFCLQGVPDGNALINCKPLDCIGVKITTFDLTNTGSEILRENMDGQLFSFDVSLTSDSTKSPVIGDNLWTFRTFLNDAADCLGIAEEVALTDAGIRPGQEDQDLTAGGTITFNVDALMNFRMKCPAWDNVYLCLEVFTGDQTSVPFTLFGDVLKGVQIECRGVEVTNTDIHIVNSPERIIESDDEVNLDLNLRISSVAAASSISGTGLWSVDIFISNEASCQTNTTDRITSALSPINYNKPLVAGAVLLLNNVLATIPLRGTLCEDISYICVDFGKGPSPSPNFTLVPVPDNSSLMASEAIECRGLHIVSTELTLSDGEPLISNDPLHPIAFSFTFETDPAGASVSNPTNLFRLQVAATDSPTRAAVVASPHQMPFLYSPPPGFNIAAGRRYTLPVQINLNLRGGRCDEIPYVCATLMKGFNAMPPFTLTPDMDNPILTACSERLDCIGVKIADQRLTIESGIPFIEHSMSNQVELTVRLTSDQVSGTAEGTNLWSAEVKLSQDNPLDPGTEFLAATPATFIGNDANTMLGPGQTVALRLRADLNLTGIACSDVRYLVVNITNPNADPEFSLQWRDGLDFVVISQSFTCSGVYLETSSLAVSDGFPLKELAPSNNVTFTIGIRVPPQSATVTGDNLWKVRAFVSPNSNGDGTPEDEKREAKLTSAQGAVPIVANAVSSLVGVEVSLDATGKYCADMTHLCVEVWRGDSAQPYYNIESPASQADLRICRPTQCNGVQIMMVTPTIKTAAPLIEMRPDQEVQLDLNVTATPTSAGIDGDNLWAATVFVNSQLDGSGTRYSVKEAVIDPSVRNRDLVPGVVLTLDNLVANMDFTGVSCSQMRYICVTLKESDQAQPAFNLTGGNGLTSCVETNCISVAIASGTLSLVSNEVLERDDLASFTLDVSFNPWTNSRSLQEDDSWTLYAHTTDRGDGLGTAYTINQVALTSAQQDQAVAVGTPLAFNGRDVTLDVSTQRCNTTTHLCVMLGTQTGVSFVLGGYPSPASLVACAELLCSPKEVVLTAVEVTEQLIRVEFTEAFGDFDLYVLTYSPRDGITTSPFSIPRNLPRSLDFNQLTPGQEYTIQLMLRDGSDDKAGPFTLVQRTRPDRVILQLDSVTSSELSVSWDEAIGVFDHYTLVLEPADTGLPRTPLNVFPVEDRQVTFTGLLSARQYNVTIYTVSGDVRSLPSSVIANTDPSTPVLTSTDRDETSVNLEWFIPGGSVVDQFEIRHQPTDGMPQPILLPGQTVRATLENLTPGRRYVFSLVAVSNIGGLVEIRSMPAEISVQLLPMAPAEITYQDTTETSIRIQWPGAVGEVDYYTVAFSPSMALAQRVEANSPRELVYQGLDEASEYTVTITTHVSAINGDLVSSPVTRIVYTLPYPPGPLSIVQVTTTTIEFQWQDATGPRDGYEVTFTPNEPEFVPQSPYFTTGTTMLLTNIKPHVTLDFAVRTKIGDVVSRAQELRQRTFPTLPGQVRDFEITSFDSDNIQIAFKVPEDPNGLILAYLVSVEGTKPGEPSESAFQTITALPNDIQFEEVISPLKAGFTYTLSIQATNTEGSGEPVVLNPVTLPIKAPYFSGQILPNDQFVLAVTASTVTIRIPRSLFSDRNGVITFYTILVVQDGANQTAGAVLPSYQQVRNNDVKPIYQSSEPLDLFNVAGRRRRRQAVTPQSVDFVVGEESPCPNSGFCNGPLDPITPYRIAIRAFTENGLYTDTPWSDVITTTFDPWVFVYVLIPFAIIILIIAFIMCLCTCLVSDRRDPPRKQAPRRADKQPLADTQLNENSSNNVSTAAASPAPLAPATPPPKRSPTSRPIAVAKFGQHVSKMSAKTGDNFAKEFKDLNLIGETQAKTAGAQPENEDKNRYGNIVPFDFNRVILNKDEDYINASFLSGFSGNNEYIAAQGPQANSVNDFWQMIWEQKVPVIAVIGSCVENERVKFAQYWPSDSTPITFGEVTVNRVSEREDTDLGYTVRDLCLELGSEVRTLRQYQFTAWPVHGVPKKSEQMVHFIRTVRSYLPTNAGPLVVHCGAGIGRTGVFITLDILIQQLALDEEYIDVFGTLAAKRQERTNMVQTELQYEFVHKALLATLEGHAKSKRRASIDSDQRIENIIAEESL</sequence>
<feature type="signal peptide" evidence="14">
    <location>
        <begin position="1"/>
        <end position="26"/>
    </location>
</feature>
<keyword evidence="5" id="KW-0677">Repeat</keyword>
<keyword evidence="8 13" id="KW-1133">Transmembrane helix</keyword>
<dbReference type="GeneID" id="110989723"/>
<dbReference type="PRINTS" id="PR00700">
    <property type="entry name" value="PRTYPHPHTASE"/>
</dbReference>
<evidence type="ECO:0000259" key="16">
    <source>
        <dbReference type="PROSITE" id="PS50056"/>
    </source>
</evidence>
<dbReference type="PANTHER" id="PTHR46957">
    <property type="entry name" value="CYTOKINE RECEPTOR"/>
    <property type="match status" value="1"/>
</dbReference>
<dbReference type="InterPro" id="IPR000387">
    <property type="entry name" value="Tyr_Pase_dom"/>
</dbReference>
<dbReference type="InterPro" id="IPR000242">
    <property type="entry name" value="PTP_cat"/>
</dbReference>
<proteinExistence type="predicted"/>
<accession>A0A8B7ZZ37</accession>
<evidence type="ECO:0000259" key="15">
    <source>
        <dbReference type="PROSITE" id="PS50055"/>
    </source>
</evidence>
<feature type="region of interest" description="Disordered" evidence="12">
    <location>
        <begin position="1739"/>
        <end position="1762"/>
    </location>
</feature>
<evidence type="ECO:0000313" key="19">
    <source>
        <dbReference type="RefSeq" id="XP_022109995.1"/>
    </source>
</evidence>
<evidence type="ECO:0000259" key="17">
    <source>
        <dbReference type="PROSITE" id="PS50853"/>
    </source>
</evidence>
<dbReference type="InterPro" id="IPR041201">
    <property type="entry name" value="PTPRJ_TM"/>
</dbReference>
<evidence type="ECO:0000256" key="11">
    <source>
        <dbReference type="ARBA" id="ARBA00051722"/>
    </source>
</evidence>
<feature type="compositionally biased region" description="Pro residues" evidence="12">
    <location>
        <begin position="4173"/>
        <end position="4183"/>
    </location>
</feature>
<gene>
    <name evidence="19" type="primary">LOC110989723</name>
</gene>
<evidence type="ECO:0000256" key="4">
    <source>
        <dbReference type="ARBA" id="ARBA00022729"/>
    </source>
</evidence>
<keyword evidence="7" id="KW-0904">Protein phosphatase</keyword>
<evidence type="ECO:0000256" key="5">
    <source>
        <dbReference type="ARBA" id="ARBA00022737"/>
    </source>
</evidence>
<keyword evidence="18" id="KW-1185">Reference proteome</keyword>
<dbReference type="OMA" id="VETNCIS"/>
<evidence type="ECO:0000313" key="18">
    <source>
        <dbReference type="Proteomes" id="UP000694845"/>
    </source>
</evidence>
<dbReference type="Gene3D" id="3.90.190.10">
    <property type="entry name" value="Protein tyrosine phosphatase superfamily"/>
    <property type="match status" value="1"/>
</dbReference>
<evidence type="ECO:0000256" key="13">
    <source>
        <dbReference type="SAM" id="Phobius"/>
    </source>
</evidence>
<feature type="transmembrane region" description="Helical" evidence="13">
    <location>
        <begin position="4104"/>
        <end position="4131"/>
    </location>
</feature>
<feature type="compositionally biased region" description="Basic and acidic residues" evidence="12">
    <location>
        <begin position="4136"/>
        <end position="4150"/>
    </location>
</feature>
<feature type="region of interest" description="Disordered" evidence="12">
    <location>
        <begin position="4136"/>
        <end position="4188"/>
    </location>
</feature>
<dbReference type="PROSITE" id="PS50853">
    <property type="entry name" value="FN3"/>
    <property type="match status" value="4"/>
</dbReference>
<protein>
    <recommendedName>
        <fullName evidence="2">protein-tyrosine-phosphatase</fullName>
        <ecNumber evidence="2">3.1.3.48</ecNumber>
    </recommendedName>
</protein>
<feature type="domain" description="Fibronectin type-III" evidence="17">
    <location>
        <begin position="3571"/>
        <end position="3667"/>
    </location>
</feature>
<dbReference type="RefSeq" id="XP_022109995.1">
    <property type="nucleotide sequence ID" value="XM_022254303.1"/>
</dbReference>
<evidence type="ECO:0000256" key="8">
    <source>
        <dbReference type="ARBA" id="ARBA00022989"/>
    </source>
</evidence>
<dbReference type="CDD" id="cd00063">
    <property type="entry name" value="FN3"/>
    <property type="match status" value="5"/>
</dbReference>
<evidence type="ECO:0000256" key="12">
    <source>
        <dbReference type="SAM" id="MobiDB-lite"/>
    </source>
</evidence>
<dbReference type="InterPro" id="IPR003961">
    <property type="entry name" value="FN3_dom"/>
</dbReference>
<dbReference type="InterPro" id="IPR036116">
    <property type="entry name" value="FN3_sf"/>
</dbReference>
<dbReference type="PROSITE" id="PS50055">
    <property type="entry name" value="TYR_PHOSPHATASE_PTP"/>
    <property type="match status" value="1"/>
</dbReference>
<evidence type="ECO:0000256" key="2">
    <source>
        <dbReference type="ARBA" id="ARBA00013064"/>
    </source>
</evidence>
<feature type="chain" id="PRO_5034480272" description="protein-tyrosine-phosphatase" evidence="14">
    <location>
        <begin position="27"/>
        <end position="4491"/>
    </location>
</feature>
<dbReference type="Pfam" id="PF00102">
    <property type="entry name" value="Y_phosphatase"/>
    <property type="match status" value="1"/>
</dbReference>
<dbReference type="Pfam" id="PF00041">
    <property type="entry name" value="fn3"/>
    <property type="match status" value="4"/>
</dbReference>
<comment type="subcellular location">
    <subcellularLocation>
        <location evidence="1">Membrane</location>
        <topology evidence="1">Single-pass type I membrane protein</topology>
    </subcellularLocation>
</comment>
<reference evidence="19" key="1">
    <citation type="submission" date="2025-08" db="UniProtKB">
        <authorList>
            <consortium name="RefSeq"/>
        </authorList>
    </citation>
    <scope>IDENTIFICATION</scope>
</reference>
<keyword evidence="4 14" id="KW-0732">Signal</keyword>
<dbReference type="GO" id="GO:0032502">
    <property type="term" value="P:developmental process"/>
    <property type="evidence" value="ECO:0007669"/>
    <property type="project" value="UniProtKB-ARBA"/>
</dbReference>
<organism evidence="18 19">
    <name type="scientific">Acanthaster planci</name>
    <name type="common">Crown-of-thorns starfish</name>
    <dbReference type="NCBI Taxonomy" id="133434"/>
    <lineage>
        <taxon>Eukaryota</taxon>
        <taxon>Metazoa</taxon>
        <taxon>Echinodermata</taxon>
        <taxon>Eleutherozoa</taxon>
        <taxon>Asterozoa</taxon>
        <taxon>Asteroidea</taxon>
        <taxon>Valvatacea</taxon>
        <taxon>Valvatida</taxon>
        <taxon>Acanthasteridae</taxon>
        <taxon>Acanthaster</taxon>
    </lineage>
</organism>
<feature type="domain" description="Tyrosine-protein phosphatase" evidence="15">
    <location>
        <begin position="4210"/>
        <end position="4463"/>
    </location>
</feature>
<dbReference type="InterPro" id="IPR013783">
    <property type="entry name" value="Ig-like_fold"/>
</dbReference>
<keyword evidence="9 13" id="KW-0472">Membrane</keyword>
<evidence type="ECO:0000256" key="14">
    <source>
        <dbReference type="SAM" id="SignalP"/>
    </source>
</evidence>